<name>A0A1D8NIU8_YARLL</name>
<feature type="transmembrane region" description="Helical" evidence="8">
    <location>
        <begin position="27"/>
        <end position="50"/>
    </location>
</feature>
<evidence type="ECO:0000256" key="4">
    <source>
        <dbReference type="ARBA" id="ARBA00022692"/>
    </source>
</evidence>
<keyword evidence="7" id="KW-0256">Endoplasmic reticulum</keyword>
<reference evidence="10 12" key="1">
    <citation type="journal article" date="2016" name="PLoS ONE">
        <title>Sequence Assembly of Yarrowia lipolytica Strain W29/CLIB89 Shows Transposable Element Diversity.</title>
        <authorList>
            <person name="Magnan C."/>
            <person name="Yu J."/>
            <person name="Chang I."/>
            <person name="Jahn E."/>
            <person name="Kanomata Y."/>
            <person name="Wu J."/>
            <person name="Zeller M."/>
            <person name="Oakes M."/>
            <person name="Baldi P."/>
            <person name="Sandmeyer S."/>
        </authorList>
    </citation>
    <scope>NUCLEOTIDE SEQUENCE [LARGE SCALE GENOMIC DNA]</scope>
    <source>
        <strain evidence="10">CLIB89</strain>
        <strain evidence="12">CLIB89(W29)</strain>
    </source>
</reference>
<dbReference type="GO" id="GO:0006506">
    <property type="term" value="P:GPI anchor biosynthetic process"/>
    <property type="evidence" value="ECO:0007669"/>
    <property type="project" value="UniProtKB-UniPathway"/>
</dbReference>
<dbReference type="PANTHER" id="PTHR46346:SF1">
    <property type="entry name" value="PHOSPHATIDYLINOSITOL N-ACETYLGLUCOSAMINYLTRANSFERASE SUBUNIT P"/>
    <property type="match status" value="1"/>
</dbReference>
<evidence type="ECO:0000256" key="7">
    <source>
        <dbReference type="PIRNR" id="PIRNR008765"/>
    </source>
</evidence>
<evidence type="ECO:0000256" key="1">
    <source>
        <dbReference type="ARBA" id="ARBA00004141"/>
    </source>
</evidence>
<dbReference type="PANTHER" id="PTHR46346">
    <property type="entry name" value="PHOSPHATIDYLINOSITOL N-ACETYLGLUCOSAMINYLTRANSFERASE SUBUNIT P"/>
    <property type="match status" value="1"/>
</dbReference>
<comment type="function">
    <text evidence="7">Part of the complex catalyzing the transfer of N-acetylglucosamine from UDP-N-acetylglucosamine to phosphatidylinositol, the first step of GPI biosynthesis.</text>
</comment>
<evidence type="ECO:0000256" key="5">
    <source>
        <dbReference type="ARBA" id="ARBA00022989"/>
    </source>
</evidence>
<dbReference type="KEGG" id="yli:2911683"/>
<reference evidence="11 13" key="2">
    <citation type="submission" date="2018-07" db="EMBL/GenBank/DDBJ databases">
        <title>Draft Genome Assemblies for Five Robust Yarrowia lipolytica Strains Exhibiting High Lipid Production and Pentose Sugar Utilization and Sugar Alcohol Secretion from Undetoxified Lignocellulosic Biomass Hydrolysates.</title>
        <authorList>
            <consortium name="DOE Joint Genome Institute"/>
            <person name="Walker C."/>
            <person name="Ryu S."/>
            <person name="Na H."/>
            <person name="Zane M."/>
            <person name="LaButti K."/>
            <person name="Lipzen A."/>
            <person name="Haridas S."/>
            <person name="Barry K."/>
            <person name="Grigoriev I.V."/>
            <person name="Quarterman J."/>
            <person name="Slininger P."/>
            <person name="Dien B."/>
            <person name="Trinh C.T."/>
        </authorList>
    </citation>
    <scope>NUCLEOTIDE SEQUENCE [LARGE SCALE GENOMIC DNA]</scope>
    <source>
        <strain evidence="11 13">YB392</strain>
    </source>
</reference>
<comment type="subcellular location">
    <subcellularLocation>
        <location evidence="7">Endoplasmic reticulum membrane</location>
    </subcellularLocation>
    <subcellularLocation>
        <location evidence="1">Membrane</location>
        <topology evidence="1">Multi-pass membrane protein</topology>
    </subcellularLocation>
</comment>
<comment type="similarity">
    <text evidence="7">Belongs to the GPI19 family.</text>
</comment>
<sequence length="141" mass="16181">MDTLAKNSDVTVGAFAVPPRTEYKGMALYIGANIAALVFFLWSLSPTWLLHYLHIYYFPSRWWALAIPSWLIAAFIFTYVFLTLYNIEVMTYPLDRLEVIVDEHARVDGGKNGEYFWEATDGVWDLPLVDVSKVLYGDDSE</sequence>
<keyword evidence="6 7" id="KW-0472">Membrane</keyword>
<feature type="transmembrane region" description="Helical" evidence="8">
    <location>
        <begin position="62"/>
        <end position="87"/>
    </location>
</feature>
<dbReference type="EMBL" id="CP017557">
    <property type="protein sequence ID" value="AOW05562.1"/>
    <property type="molecule type" value="Genomic_DNA"/>
</dbReference>
<evidence type="ECO:0000313" key="13">
    <source>
        <dbReference type="Proteomes" id="UP000256601"/>
    </source>
</evidence>
<keyword evidence="4 8" id="KW-0812">Transmembrane</keyword>
<comment type="subunit">
    <text evidence="7">Component of the phosphatidylinositol N-acetylglucosaminyltransferase (GPI-GlcNAc transferase) complex.</text>
</comment>
<organism evidence="10 12">
    <name type="scientific">Yarrowia lipolytica</name>
    <name type="common">Candida lipolytica</name>
    <dbReference type="NCBI Taxonomy" id="4952"/>
    <lineage>
        <taxon>Eukaryota</taxon>
        <taxon>Fungi</taxon>
        <taxon>Dikarya</taxon>
        <taxon>Ascomycota</taxon>
        <taxon>Saccharomycotina</taxon>
        <taxon>Dipodascomycetes</taxon>
        <taxon>Dipodascales</taxon>
        <taxon>Dipodascales incertae sedis</taxon>
        <taxon>Yarrowia</taxon>
    </lineage>
</organism>
<keyword evidence="3 7" id="KW-0337">GPI-anchor biosynthesis</keyword>
<evidence type="ECO:0000256" key="6">
    <source>
        <dbReference type="ARBA" id="ARBA00023136"/>
    </source>
</evidence>
<dbReference type="Proteomes" id="UP000256601">
    <property type="component" value="Unassembled WGS sequence"/>
</dbReference>
<dbReference type="PIRSF" id="PIRSF008765">
    <property type="entry name" value="PIG-P_GPI19"/>
    <property type="match status" value="1"/>
</dbReference>
<evidence type="ECO:0000259" key="9">
    <source>
        <dbReference type="Pfam" id="PF08510"/>
    </source>
</evidence>
<dbReference type="EC" id="2.4.1.198" evidence="7"/>
<evidence type="ECO:0000256" key="3">
    <source>
        <dbReference type="ARBA" id="ARBA00022502"/>
    </source>
</evidence>
<dbReference type="eggNOG" id="KOG2257">
    <property type="taxonomic scope" value="Eukaryota"/>
</dbReference>
<dbReference type="AlphaFoldDB" id="A0A1D8NIU8"/>
<evidence type="ECO:0000313" key="12">
    <source>
        <dbReference type="Proteomes" id="UP000182444"/>
    </source>
</evidence>
<comment type="catalytic activity">
    <reaction evidence="7">
        <text>a 1,2-diacyl-sn-glycero-3-phospho-(1D-myo-inositol) + UDP-N-acetyl-alpha-D-glucosamine = a 6-(N-acetyl-alpha-D-glucosaminyl)-1-(1,2-diacyl-sn-glycero-3-phospho)-1D-myo-inositol + UDP + H(+)</text>
        <dbReference type="Rhea" id="RHEA:14789"/>
        <dbReference type="ChEBI" id="CHEBI:15378"/>
        <dbReference type="ChEBI" id="CHEBI:57265"/>
        <dbReference type="ChEBI" id="CHEBI:57705"/>
        <dbReference type="ChEBI" id="CHEBI:57880"/>
        <dbReference type="ChEBI" id="CHEBI:58223"/>
        <dbReference type="EC" id="2.4.1.198"/>
    </reaction>
</comment>
<protein>
    <recommendedName>
        <fullName evidence="7">Phosphatidylinositol N-acetylglucosaminyltransferase subunit GPI19</fullName>
        <ecNumber evidence="7">2.4.1.198</ecNumber>
    </recommendedName>
</protein>
<accession>A0A1D8NIU8</accession>
<dbReference type="GO" id="GO:0017176">
    <property type="term" value="F:phosphatidylinositol N-acetylglucosaminyltransferase activity"/>
    <property type="evidence" value="ECO:0007669"/>
    <property type="project" value="UniProtKB-UniRule"/>
</dbReference>
<proteinExistence type="inferred from homology"/>
<evidence type="ECO:0000256" key="8">
    <source>
        <dbReference type="SAM" id="Phobius"/>
    </source>
</evidence>
<dbReference type="UniPathway" id="UPA00196"/>
<dbReference type="OMA" id="RYWIICI"/>
<dbReference type="GO" id="GO:0005789">
    <property type="term" value="C:endoplasmic reticulum membrane"/>
    <property type="evidence" value="ECO:0007669"/>
    <property type="project" value="UniProtKB-SubCell"/>
</dbReference>
<dbReference type="Pfam" id="PF08510">
    <property type="entry name" value="PIG-P"/>
    <property type="match status" value="1"/>
</dbReference>
<dbReference type="EMBL" id="KZ858957">
    <property type="protein sequence ID" value="RDW27965.1"/>
    <property type="molecule type" value="Genomic_DNA"/>
</dbReference>
<keyword evidence="5 8" id="KW-1133">Transmembrane helix</keyword>
<dbReference type="GeneID" id="2911683"/>
<dbReference type="VEuPathDB" id="FungiDB:YALI1_E21026g"/>
<feature type="domain" description="PIG-P" evidence="9">
    <location>
        <begin position="21"/>
        <end position="136"/>
    </location>
</feature>
<keyword evidence="7" id="KW-0808">Transferase</keyword>
<dbReference type="InterPro" id="IPR016542">
    <property type="entry name" value="PIG-P_GPI19"/>
</dbReference>
<gene>
    <name evidence="11" type="ORF">B0I71DRAFT_9261</name>
    <name evidence="10" type="ORF">YALI1_E21026g</name>
</gene>
<comment type="pathway">
    <text evidence="2 7">Glycolipid biosynthesis; glycosylphosphatidylinositol-anchor biosynthesis.</text>
</comment>
<dbReference type="InterPro" id="IPR013717">
    <property type="entry name" value="PIG-P"/>
</dbReference>
<evidence type="ECO:0000256" key="2">
    <source>
        <dbReference type="ARBA" id="ARBA00004687"/>
    </source>
</evidence>
<evidence type="ECO:0000313" key="10">
    <source>
        <dbReference type="EMBL" id="AOW05562.1"/>
    </source>
</evidence>
<dbReference type="InterPro" id="IPR052263">
    <property type="entry name" value="GPI_Anchor_Biosynth"/>
</dbReference>
<dbReference type="Proteomes" id="UP000182444">
    <property type="component" value="Chromosome 1E"/>
</dbReference>
<dbReference type="VEuPathDB" id="FungiDB:YALI0_E17721g"/>
<evidence type="ECO:0000313" key="11">
    <source>
        <dbReference type="EMBL" id="RDW27965.1"/>
    </source>
</evidence>